<dbReference type="PANTHER" id="PTHR42918">
    <property type="entry name" value="LYSYL-TRNA SYNTHETASE"/>
    <property type="match status" value="1"/>
</dbReference>
<evidence type="ECO:0000259" key="4">
    <source>
        <dbReference type="PROSITE" id="PS50862"/>
    </source>
</evidence>
<accession>A0A2P9HA57</accession>
<dbReference type="EMBL" id="BX908798">
    <property type="protein sequence ID" value="SPJ31889.1"/>
    <property type="molecule type" value="Genomic_DNA"/>
</dbReference>
<dbReference type="GO" id="GO:0005524">
    <property type="term" value="F:ATP binding"/>
    <property type="evidence" value="ECO:0007669"/>
    <property type="project" value="UniProtKB-KW"/>
</dbReference>
<proteinExistence type="predicted"/>
<dbReference type="AlphaFoldDB" id="A0A2P9HA57"/>
<keyword evidence="1" id="KW-0436">Ligase</keyword>
<evidence type="ECO:0000313" key="6">
    <source>
        <dbReference type="Proteomes" id="UP000000529"/>
    </source>
</evidence>
<evidence type="ECO:0000313" key="5">
    <source>
        <dbReference type="EMBL" id="SPJ31889.1"/>
    </source>
</evidence>
<sequence length="312" mass="35753">MSKISRLHDRATMLGQSRQFFAARQILEVDCPCLSLRASIDAHIDLIPALYHQQETCYLHSSPEYGMKRLLAEGMGDCYQLSHVFRDGELSSKHNPEFMMAEWYRLGFDLEQMIEETVAFIRLFLGNLSYQTISYRDLFLKYTGIDYCLATNQELFAYIQAHQIPFYTSILEEGRDALLNLILGAQIESQLGQQELCVLAYYPATQAALACKRKHGAEEVAERFEIYYKGVELANGYHELTDAKEQEQRFLASNKQRIDLGKKSLPLDFLFLEALEKLPDCCGVAVGFDRLMMLRHQSTTIADVIAWGWVEA</sequence>
<dbReference type="Gene3D" id="3.30.930.10">
    <property type="entry name" value="Bira Bifunctional Protein, Domain 2"/>
    <property type="match status" value="1"/>
</dbReference>
<dbReference type="GO" id="GO:0006430">
    <property type="term" value="P:lysyl-tRNA aminoacylation"/>
    <property type="evidence" value="ECO:0007669"/>
    <property type="project" value="InterPro"/>
</dbReference>
<dbReference type="PROSITE" id="PS50862">
    <property type="entry name" value="AA_TRNA_LIGASE_II"/>
    <property type="match status" value="1"/>
</dbReference>
<dbReference type="Proteomes" id="UP000000529">
    <property type="component" value="Chromosome"/>
</dbReference>
<dbReference type="GO" id="GO:0000049">
    <property type="term" value="F:tRNA binding"/>
    <property type="evidence" value="ECO:0007669"/>
    <property type="project" value="TreeGrafter"/>
</dbReference>
<dbReference type="SUPFAM" id="SSF55681">
    <property type="entry name" value="Class II aaRS and biotin synthetases"/>
    <property type="match status" value="1"/>
</dbReference>
<keyword evidence="6" id="KW-1185">Reference proteome</keyword>
<dbReference type="OrthoDB" id="9802326at2"/>
<dbReference type="GO" id="GO:0005829">
    <property type="term" value="C:cytosol"/>
    <property type="evidence" value="ECO:0007669"/>
    <property type="project" value="TreeGrafter"/>
</dbReference>
<protein>
    <recommendedName>
        <fullName evidence="4">Aminoacyl-transfer RNA synthetases class-II family profile domain-containing protein</fullName>
    </recommendedName>
</protein>
<name>A0A2P9HA57_PARUW</name>
<dbReference type="NCBIfam" id="NF006828">
    <property type="entry name" value="PRK09350.1"/>
    <property type="match status" value="1"/>
</dbReference>
<gene>
    <name evidence="5" type="ORF">PC_RS07340</name>
</gene>
<keyword evidence="2" id="KW-0547">Nucleotide-binding</keyword>
<dbReference type="Pfam" id="PF00152">
    <property type="entry name" value="tRNA-synt_2"/>
    <property type="match status" value="1"/>
</dbReference>
<dbReference type="InterPro" id="IPR004364">
    <property type="entry name" value="Aa-tRNA-synt_II"/>
</dbReference>
<dbReference type="STRING" id="264201.pc1530"/>
<evidence type="ECO:0000256" key="2">
    <source>
        <dbReference type="ARBA" id="ARBA00022741"/>
    </source>
</evidence>
<evidence type="ECO:0000256" key="3">
    <source>
        <dbReference type="ARBA" id="ARBA00022840"/>
    </source>
</evidence>
<dbReference type="NCBIfam" id="TIGR00462">
    <property type="entry name" value="genX"/>
    <property type="match status" value="1"/>
</dbReference>
<dbReference type="GO" id="GO:0004824">
    <property type="term" value="F:lysine-tRNA ligase activity"/>
    <property type="evidence" value="ECO:0007669"/>
    <property type="project" value="InterPro"/>
</dbReference>
<dbReference type="InterPro" id="IPR006195">
    <property type="entry name" value="aa-tRNA-synth_II"/>
</dbReference>
<dbReference type="InterPro" id="IPR004525">
    <property type="entry name" value="EpmA"/>
</dbReference>
<reference evidence="5 6" key="1">
    <citation type="journal article" date="2004" name="Science">
        <title>Illuminating the evolutionary history of chlamydiae.</title>
        <authorList>
            <person name="Horn M."/>
            <person name="Collingro A."/>
            <person name="Schmitz-Esser S."/>
            <person name="Beier C.L."/>
            <person name="Purkhold U."/>
            <person name="Fartmann B."/>
            <person name="Brandt P."/>
            <person name="Nyakatura G.J."/>
            <person name="Droege M."/>
            <person name="Frishman D."/>
            <person name="Rattei T."/>
            <person name="Mewes H."/>
            <person name="Wagner M."/>
        </authorList>
    </citation>
    <scope>NUCLEOTIDE SEQUENCE [LARGE SCALE GENOMIC DNA]</scope>
    <source>
        <strain evidence="5 6">UWE25</strain>
    </source>
</reference>
<feature type="domain" description="Aminoacyl-transfer RNA synthetases class-II family profile" evidence="4">
    <location>
        <begin position="18"/>
        <end position="303"/>
    </location>
</feature>
<evidence type="ECO:0000256" key="1">
    <source>
        <dbReference type="ARBA" id="ARBA00022598"/>
    </source>
</evidence>
<keyword evidence="3" id="KW-0067">ATP-binding</keyword>
<dbReference type="PANTHER" id="PTHR42918:SF6">
    <property type="entry name" value="ELONGATION FACTOR P--(R)-BETA-LYSINE LIGASE"/>
    <property type="match status" value="1"/>
</dbReference>
<dbReference type="InterPro" id="IPR045864">
    <property type="entry name" value="aa-tRNA-synth_II/BPL/LPL"/>
</dbReference>
<dbReference type="KEGG" id="pcu:PC_RS07340"/>
<organism evidence="5 6">
    <name type="scientific">Protochlamydia amoebophila (strain UWE25)</name>
    <dbReference type="NCBI Taxonomy" id="264201"/>
    <lineage>
        <taxon>Bacteria</taxon>
        <taxon>Pseudomonadati</taxon>
        <taxon>Chlamydiota</taxon>
        <taxon>Chlamydiia</taxon>
        <taxon>Parachlamydiales</taxon>
        <taxon>Parachlamydiaceae</taxon>
        <taxon>Candidatus Protochlamydia</taxon>
    </lineage>
</organism>